<organism evidence="1 2">
    <name type="scientific">Lacinutrix venerupis</name>
    <dbReference type="NCBI Taxonomy" id="1486034"/>
    <lineage>
        <taxon>Bacteria</taxon>
        <taxon>Pseudomonadati</taxon>
        <taxon>Bacteroidota</taxon>
        <taxon>Flavobacteriia</taxon>
        <taxon>Flavobacteriales</taxon>
        <taxon>Flavobacteriaceae</taxon>
        <taxon>Lacinutrix</taxon>
    </lineage>
</organism>
<dbReference type="AlphaFoldDB" id="A0AAC9PWF4"/>
<name>A0AAC9PWF4_9FLAO</name>
<dbReference type="Proteomes" id="UP000187506">
    <property type="component" value="Chromosome"/>
</dbReference>
<evidence type="ECO:0000313" key="2">
    <source>
        <dbReference type="Proteomes" id="UP000187506"/>
    </source>
</evidence>
<accession>A0AAC9PWF4</accession>
<reference evidence="1 2" key="1">
    <citation type="submission" date="2017-01" db="EMBL/GenBank/DDBJ databases">
        <title>Complete genome of Lacinutrix venerupis DOK2-8 isolated from seawater in Dokdo.</title>
        <authorList>
            <person name="Chi W.-J."/>
            <person name="Kim J.H."/>
        </authorList>
    </citation>
    <scope>NUCLEOTIDE SEQUENCE [LARGE SCALE GENOMIC DNA]</scope>
    <source>
        <strain evidence="1 2">DOK2-8</strain>
    </source>
</reference>
<gene>
    <name evidence="1" type="ORF">BWR22_04990</name>
</gene>
<dbReference type="KEGG" id="lvn:BWR22_04990"/>
<dbReference type="RefSeq" id="WP_076732321.1">
    <property type="nucleotide sequence ID" value="NZ_CP019352.1"/>
</dbReference>
<protein>
    <recommendedName>
        <fullName evidence="3">Glycosyl transferase family 2</fullName>
    </recommendedName>
</protein>
<keyword evidence="2" id="KW-1185">Reference proteome</keyword>
<sequence length="301" mass="36169">MKKIQVGFLMSYDYEKLKYSIPPVYKEADTIYLALDNKQRTWKGNRFEIDEDFFTWIETFDTDKKIKIYRNNFYIPELSTLQNDTRERYLLAKEMGIGNWLIQVDADEIFIDFKAFVNTLKNNNSYLNNPVKTPIQIAGFLINIYKYLDNGILYVNEPTKVMLATNYPNYKRARNTKQRVIYTNNILLHECLSRTEKELKFKLENWGHSHEINSEFLPKWKKANETNYKELKNLFYLNPTIWKGLGYMPSKNLNKIRELIKSDNNLKVKQSFLNKKNFGQWFKFLKIFKKQNTTFESYFLK</sequence>
<dbReference type="EMBL" id="CP019352">
    <property type="protein sequence ID" value="APX99692.1"/>
    <property type="molecule type" value="Genomic_DNA"/>
</dbReference>
<proteinExistence type="predicted"/>
<evidence type="ECO:0008006" key="3">
    <source>
        <dbReference type="Google" id="ProtNLM"/>
    </source>
</evidence>
<evidence type="ECO:0000313" key="1">
    <source>
        <dbReference type="EMBL" id="APX99692.1"/>
    </source>
</evidence>